<comment type="catalytic activity">
    <reaction evidence="5 8">
        <text>meso-2,6-diaminopimelate + H(+) = L-lysine + CO2</text>
        <dbReference type="Rhea" id="RHEA:15101"/>
        <dbReference type="ChEBI" id="CHEBI:15378"/>
        <dbReference type="ChEBI" id="CHEBI:16526"/>
        <dbReference type="ChEBI" id="CHEBI:32551"/>
        <dbReference type="ChEBI" id="CHEBI:57791"/>
        <dbReference type="EC" id="4.1.1.20"/>
    </reaction>
</comment>
<dbReference type="AlphaFoldDB" id="A0A150PSV1"/>
<dbReference type="EMBL" id="JELY01000591">
    <property type="protein sequence ID" value="KYF58831.1"/>
    <property type="molecule type" value="Genomic_DNA"/>
</dbReference>
<dbReference type="PANTHER" id="PTHR43727">
    <property type="entry name" value="DIAMINOPIMELATE DECARBOXYLASE"/>
    <property type="match status" value="1"/>
</dbReference>
<evidence type="ECO:0000259" key="9">
    <source>
        <dbReference type="Pfam" id="PF02784"/>
    </source>
</evidence>
<keyword evidence="4 5" id="KW-0456">Lyase</keyword>
<comment type="similarity">
    <text evidence="5">Belongs to the Orn/Lys/Arg decarboxylase class-II family. LysA subfamily.</text>
</comment>
<dbReference type="Gene3D" id="3.20.20.10">
    <property type="entry name" value="Alanine racemase"/>
    <property type="match status" value="1"/>
</dbReference>
<dbReference type="Pfam" id="PF02784">
    <property type="entry name" value="Orn_Arg_deC_N"/>
    <property type="match status" value="1"/>
</dbReference>
<protein>
    <recommendedName>
        <fullName evidence="5 6">Diaminopimelate decarboxylase</fullName>
        <shortName evidence="5">DAP decarboxylase</shortName>
        <shortName evidence="5">DAPDC</shortName>
        <ecNumber evidence="5 6">4.1.1.20</ecNumber>
    </recommendedName>
</protein>
<dbReference type="PRINTS" id="PR01179">
    <property type="entry name" value="ODADCRBXLASE"/>
</dbReference>
<feature type="binding site" evidence="5">
    <location>
        <position position="371"/>
    </location>
    <ligand>
        <name>substrate</name>
    </ligand>
</feature>
<dbReference type="UniPathway" id="UPA00034">
    <property type="reaction ID" value="UER00027"/>
</dbReference>
<sequence length="435" mass="47722">MQEAEITIGGISVRELAEQYGTPLYAYDAERIRENFRRLTRALRGSYPEVSVFYAIKACNNLEIAKLLVEQGSGVDAASPNEIRLAQALGLSGEQIIYTGNSLSDEDLAAGLRAGVIFNVDDHGVLKRLFALGRPRCMSFRINPSGEDIATPDLKPFAGPSAKFGIHPRYVEDAYRTALENGVERLGVHMMPHSQANKPESFAHVTGKLLDLIGPVARKLGFDLAFLDIGGGLGIPYRREQPPLDVEAVARAIAAVVHQKCAEHGLKAPRLVMEPGRYFVGDAGYVLGRVISIKQGYRTIIGTDISMNTMARPVMYGAYHEVRINGRRGRTAPMAMTGQVCENTDMWISEREFPADVAEGDVVVLMDAGAYGHVMSYDYNGRLRPAEVLVDGGRSRLIRRRDTFEDLVSRMCLSDDIQERLRAAAAEPGGQAGRR</sequence>
<proteinExistence type="inferred from homology"/>
<evidence type="ECO:0000256" key="8">
    <source>
        <dbReference type="RuleBase" id="RU003738"/>
    </source>
</evidence>
<dbReference type="InterPro" id="IPR009006">
    <property type="entry name" value="Ala_racemase/Decarboxylase_C"/>
</dbReference>
<evidence type="ECO:0000256" key="1">
    <source>
        <dbReference type="ARBA" id="ARBA00001933"/>
    </source>
</evidence>
<comment type="subunit">
    <text evidence="5">Homodimer.</text>
</comment>
<evidence type="ECO:0000256" key="2">
    <source>
        <dbReference type="ARBA" id="ARBA00022793"/>
    </source>
</evidence>
<dbReference type="Proteomes" id="UP000075420">
    <property type="component" value="Unassembled WGS sequence"/>
</dbReference>
<evidence type="ECO:0000256" key="5">
    <source>
        <dbReference type="HAMAP-Rule" id="MF_02120"/>
    </source>
</evidence>
<gene>
    <name evidence="5" type="primary">lysA</name>
    <name evidence="10" type="ORF">BE08_14650</name>
</gene>
<dbReference type="InterPro" id="IPR029066">
    <property type="entry name" value="PLP-binding_barrel"/>
</dbReference>
<dbReference type="InterPro" id="IPR022653">
    <property type="entry name" value="De-COase2_pyr-phos_BS"/>
</dbReference>
<keyword evidence="5 8" id="KW-0457">Lysine biosynthesis</keyword>
<dbReference type="HAMAP" id="MF_02120">
    <property type="entry name" value="LysA"/>
    <property type="match status" value="1"/>
</dbReference>
<name>A0A150PSV1_SORCE</name>
<feature type="binding site" evidence="5">
    <location>
        <position position="312"/>
    </location>
    <ligand>
        <name>substrate</name>
    </ligand>
</feature>
<dbReference type="NCBIfam" id="TIGR01048">
    <property type="entry name" value="lysA"/>
    <property type="match status" value="1"/>
</dbReference>
<feature type="domain" description="Orn/DAP/Arg decarboxylase 2 N-terminal" evidence="9">
    <location>
        <begin position="35"/>
        <end position="281"/>
    </location>
</feature>
<evidence type="ECO:0000256" key="3">
    <source>
        <dbReference type="ARBA" id="ARBA00022898"/>
    </source>
</evidence>
<comment type="pathway">
    <text evidence="5 8">Amino-acid biosynthesis; L-lysine biosynthesis via DAP pathway; L-lysine from DL-2,6-diaminopimelate: step 1/1.</text>
</comment>
<dbReference type="PANTHER" id="PTHR43727:SF2">
    <property type="entry name" value="GROUP IV DECARBOXYLASE"/>
    <property type="match status" value="1"/>
</dbReference>
<dbReference type="InterPro" id="IPR022644">
    <property type="entry name" value="De-COase2_N"/>
</dbReference>
<dbReference type="PROSITE" id="PS00879">
    <property type="entry name" value="ODR_DC_2_2"/>
    <property type="match status" value="1"/>
</dbReference>
<dbReference type="FunFam" id="3.20.20.10:FF:000003">
    <property type="entry name" value="Diaminopimelate decarboxylase"/>
    <property type="match status" value="1"/>
</dbReference>
<evidence type="ECO:0000256" key="7">
    <source>
        <dbReference type="PIRSR" id="PIRSR600183-50"/>
    </source>
</evidence>
<comment type="cofactor">
    <cofactor evidence="1 5 7 8">
        <name>pyridoxal 5'-phosphate</name>
        <dbReference type="ChEBI" id="CHEBI:597326"/>
    </cofactor>
</comment>
<keyword evidence="2 5" id="KW-0210">Decarboxylase</keyword>
<dbReference type="EC" id="4.1.1.20" evidence="5 6"/>
<dbReference type="PRINTS" id="PR01181">
    <property type="entry name" value="DAPDCRBXLASE"/>
</dbReference>
<dbReference type="GO" id="GO:0009089">
    <property type="term" value="P:lysine biosynthetic process via diaminopimelate"/>
    <property type="evidence" value="ECO:0007669"/>
    <property type="project" value="UniProtKB-UniRule"/>
</dbReference>
<feature type="binding site" evidence="5">
    <location>
        <begin position="274"/>
        <end position="277"/>
    </location>
    <ligand>
        <name>pyridoxal 5'-phosphate</name>
        <dbReference type="ChEBI" id="CHEBI:597326"/>
    </ligand>
</feature>
<dbReference type="InterPro" id="IPR000183">
    <property type="entry name" value="Orn/DAP/Arg_de-COase"/>
</dbReference>
<feature type="active site" description="Proton donor" evidence="7">
    <location>
        <position position="341"/>
    </location>
</feature>
<feature type="binding site" evidence="5">
    <location>
        <position position="342"/>
    </location>
    <ligand>
        <name>substrate</name>
    </ligand>
</feature>
<dbReference type="SUPFAM" id="SSF51419">
    <property type="entry name" value="PLP-binding barrel"/>
    <property type="match status" value="1"/>
</dbReference>
<feature type="binding site" evidence="5">
    <location>
        <position position="277"/>
    </location>
    <ligand>
        <name>substrate</name>
    </ligand>
</feature>
<evidence type="ECO:0000256" key="6">
    <source>
        <dbReference type="NCBIfam" id="TIGR01048"/>
    </source>
</evidence>
<keyword evidence="5" id="KW-0028">Amino-acid biosynthesis</keyword>
<accession>A0A150PSV1</accession>
<feature type="binding site" evidence="5">
    <location>
        <position position="316"/>
    </location>
    <ligand>
        <name>substrate</name>
    </ligand>
</feature>
<dbReference type="InterPro" id="IPR002986">
    <property type="entry name" value="DAP_deCOOHase_LysA"/>
</dbReference>
<feature type="modified residue" description="N6-(pyridoxal phosphate)lysine" evidence="5 7">
    <location>
        <position position="57"/>
    </location>
</feature>
<evidence type="ECO:0000313" key="11">
    <source>
        <dbReference type="Proteomes" id="UP000075420"/>
    </source>
</evidence>
<reference evidence="10 11" key="1">
    <citation type="submission" date="2014-02" db="EMBL/GenBank/DDBJ databases">
        <title>The small core and large imbalanced accessory genome model reveals a collaborative survival strategy of Sorangium cellulosum strains in nature.</title>
        <authorList>
            <person name="Han K."/>
            <person name="Peng R."/>
            <person name="Blom J."/>
            <person name="Li Y.-Z."/>
        </authorList>
    </citation>
    <scope>NUCLEOTIDE SEQUENCE [LARGE SCALE GENOMIC DNA]</scope>
    <source>
        <strain evidence="10 11">So0157-25</strain>
    </source>
</reference>
<evidence type="ECO:0000313" key="10">
    <source>
        <dbReference type="EMBL" id="KYF58831.1"/>
    </source>
</evidence>
<dbReference type="CDD" id="cd06828">
    <property type="entry name" value="PLPDE_III_DapDC"/>
    <property type="match status" value="1"/>
</dbReference>
<evidence type="ECO:0000256" key="4">
    <source>
        <dbReference type="ARBA" id="ARBA00023239"/>
    </source>
</evidence>
<keyword evidence="3 5" id="KW-0663">Pyridoxal phosphate</keyword>
<feature type="binding site" evidence="5">
    <location>
        <position position="371"/>
    </location>
    <ligand>
        <name>pyridoxal 5'-phosphate</name>
        <dbReference type="ChEBI" id="CHEBI:597326"/>
    </ligand>
</feature>
<comment type="caution">
    <text evidence="10">The sequence shown here is derived from an EMBL/GenBank/DDBJ whole genome shotgun (WGS) entry which is preliminary data.</text>
</comment>
<dbReference type="PROSITE" id="PS00878">
    <property type="entry name" value="ODR_DC_2_1"/>
    <property type="match status" value="1"/>
</dbReference>
<comment type="function">
    <text evidence="5">Specifically catalyzes the decarboxylation of meso-diaminopimelate (meso-DAP) to L-lysine.</text>
</comment>
<dbReference type="GO" id="GO:0008836">
    <property type="term" value="F:diaminopimelate decarboxylase activity"/>
    <property type="evidence" value="ECO:0007669"/>
    <property type="project" value="UniProtKB-UniRule"/>
</dbReference>
<dbReference type="SUPFAM" id="SSF50621">
    <property type="entry name" value="Alanine racemase C-terminal domain-like"/>
    <property type="match status" value="1"/>
</dbReference>
<feature type="binding site" evidence="5">
    <location>
        <position position="232"/>
    </location>
    <ligand>
        <name>pyridoxal 5'-phosphate</name>
        <dbReference type="ChEBI" id="CHEBI:597326"/>
    </ligand>
</feature>
<dbReference type="Gene3D" id="2.40.37.10">
    <property type="entry name" value="Lyase, Ornithine Decarboxylase, Chain A, domain 1"/>
    <property type="match status" value="1"/>
</dbReference>
<dbReference type="GO" id="GO:0030170">
    <property type="term" value="F:pyridoxal phosphate binding"/>
    <property type="evidence" value="ECO:0007669"/>
    <property type="project" value="UniProtKB-UniRule"/>
</dbReference>
<dbReference type="InterPro" id="IPR022657">
    <property type="entry name" value="De-COase2_CS"/>
</dbReference>
<organism evidence="10 11">
    <name type="scientific">Sorangium cellulosum</name>
    <name type="common">Polyangium cellulosum</name>
    <dbReference type="NCBI Taxonomy" id="56"/>
    <lineage>
        <taxon>Bacteria</taxon>
        <taxon>Pseudomonadati</taxon>
        <taxon>Myxococcota</taxon>
        <taxon>Polyangia</taxon>
        <taxon>Polyangiales</taxon>
        <taxon>Polyangiaceae</taxon>
        <taxon>Sorangium</taxon>
    </lineage>
</organism>